<dbReference type="HOGENOM" id="CLU_146359_0_0_1"/>
<protein>
    <submittedName>
        <fullName evidence="3">Uncharacterized protein AlNc14C242G9492</fullName>
    </submittedName>
</protein>
<feature type="region of interest" description="Disordered" evidence="1">
    <location>
        <begin position="106"/>
        <end position="128"/>
    </location>
</feature>
<feature type="compositionally biased region" description="Basic and acidic residues" evidence="1">
    <location>
        <begin position="119"/>
        <end position="128"/>
    </location>
</feature>
<evidence type="ECO:0000256" key="2">
    <source>
        <dbReference type="SAM" id="Phobius"/>
    </source>
</evidence>
<organism evidence="3">
    <name type="scientific">Albugo laibachii Nc14</name>
    <dbReference type="NCBI Taxonomy" id="890382"/>
    <lineage>
        <taxon>Eukaryota</taxon>
        <taxon>Sar</taxon>
        <taxon>Stramenopiles</taxon>
        <taxon>Oomycota</taxon>
        <taxon>Peronosporomycetes</taxon>
        <taxon>Albuginales</taxon>
        <taxon>Albuginaceae</taxon>
        <taxon>Albugo</taxon>
    </lineage>
</organism>
<keyword evidence="2" id="KW-0472">Membrane</keyword>
<dbReference type="EMBL" id="FR824287">
    <property type="protein sequence ID" value="CCA24487.1"/>
    <property type="molecule type" value="Genomic_DNA"/>
</dbReference>
<dbReference type="AlphaFoldDB" id="F0WT02"/>
<reference evidence="3" key="1">
    <citation type="journal article" date="2011" name="PLoS Biol.">
        <title>Gene gain and loss during evolution of obligate parasitism in the white rust pathogen of Arabidopsis thaliana.</title>
        <authorList>
            <person name="Kemen E."/>
            <person name="Gardiner A."/>
            <person name="Schultz-Larsen T."/>
            <person name="Kemen A.C."/>
            <person name="Balmuth A.L."/>
            <person name="Robert-Seilaniantz A."/>
            <person name="Bailey K."/>
            <person name="Holub E."/>
            <person name="Studholme D.J."/>
            <person name="Maclean D."/>
            <person name="Jones J.D."/>
        </authorList>
    </citation>
    <scope>NUCLEOTIDE SEQUENCE</scope>
</reference>
<name>F0WT02_9STRA</name>
<dbReference type="InterPro" id="IPR010530">
    <property type="entry name" value="B12D"/>
</dbReference>
<proteinExistence type="predicted"/>
<evidence type="ECO:0000256" key="1">
    <source>
        <dbReference type="SAM" id="MobiDB-lite"/>
    </source>
</evidence>
<feature type="transmembrane region" description="Helical" evidence="2">
    <location>
        <begin position="49"/>
        <end position="73"/>
    </location>
</feature>
<sequence>MARWFRFLRAKVLSPNEVQAKIPTLAGNVKPGHHDKRRFTLIPVRDPEIYPLLCCVALGFGLLAVYSAHAIMYNPDLSVSKERRETPVIDREQEKDAVQFTSHRARMATLRPNSVNTSEDTHPQHSAS</sequence>
<keyword evidence="2" id="KW-0812">Transmembrane</keyword>
<dbReference type="Pfam" id="PF06522">
    <property type="entry name" value="B12D"/>
    <property type="match status" value="1"/>
</dbReference>
<gene>
    <name evidence="3" type="primary">AlNc14C242G9492</name>
    <name evidence="3" type="ORF">ALNC14_106310</name>
</gene>
<keyword evidence="2" id="KW-1133">Transmembrane helix</keyword>
<reference evidence="3" key="2">
    <citation type="submission" date="2011-02" db="EMBL/GenBank/DDBJ databases">
        <authorList>
            <person name="MacLean D."/>
        </authorList>
    </citation>
    <scope>NUCLEOTIDE SEQUENCE</scope>
</reference>
<evidence type="ECO:0000313" key="3">
    <source>
        <dbReference type="EMBL" id="CCA24487.1"/>
    </source>
</evidence>
<accession>F0WT02</accession>